<proteinExistence type="predicted"/>
<evidence type="ECO:0000256" key="1">
    <source>
        <dbReference type="SAM" id="MobiDB-lite"/>
    </source>
</evidence>
<name>A0A6G1ECF6_9ORYZ</name>
<accession>A0A6G1ECF6</accession>
<dbReference type="Proteomes" id="UP000479710">
    <property type="component" value="Unassembled WGS sequence"/>
</dbReference>
<evidence type="ECO:0000313" key="2">
    <source>
        <dbReference type="EMBL" id="KAF0922795.1"/>
    </source>
</evidence>
<dbReference type="AlphaFoldDB" id="A0A6G1ECF6"/>
<organism evidence="2 3">
    <name type="scientific">Oryza meyeriana var. granulata</name>
    <dbReference type="NCBI Taxonomy" id="110450"/>
    <lineage>
        <taxon>Eukaryota</taxon>
        <taxon>Viridiplantae</taxon>
        <taxon>Streptophyta</taxon>
        <taxon>Embryophyta</taxon>
        <taxon>Tracheophyta</taxon>
        <taxon>Spermatophyta</taxon>
        <taxon>Magnoliopsida</taxon>
        <taxon>Liliopsida</taxon>
        <taxon>Poales</taxon>
        <taxon>Poaceae</taxon>
        <taxon>BOP clade</taxon>
        <taxon>Oryzoideae</taxon>
        <taxon>Oryzeae</taxon>
        <taxon>Oryzinae</taxon>
        <taxon>Oryza</taxon>
        <taxon>Oryza meyeriana</taxon>
    </lineage>
</organism>
<dbReference type="EMBL" id="SPHZ02000003">
    <property type="protein sequence ID" value="KAF0922795.1"/>
    <property type="molecule type" value="Genomic_DNA"/>
</dbReference>
<keyword evidence="3" id="KW-1185">Reference proteome</keyword>
<evidence type="ECO:0000313" key="3">
    <source>
        <dbReference type="Proteomes" id="UP000479710"/>
    </source>
</evidence>
<comment type="caution">
    <text evidence="2">The sequence shown here is derived from an EMBL/GenBank/DDBJ whole genome shotgun (WGS) entry which is preliminary data.</text>
</comment>
<protein>
    <submittedName>
        <fullName evidence="2">Uncharacterized protein</fullName>
    </submittedName>
</protein>
<reference evidence="2 3" key="1">
    <citation type="submission" date="2019-11" db="EMBL/GenBank/DDBJ databases">
        <title>Whole genome sequence of Oryza granulata.</title>
        <authorList>
            <person name="Li W."/>
        </authorList>
    </citation>
    <scope>NUCLEOTIDE SEQUENCE [LARGE SCALE GENOMIC DNA]</scope>
    <source>
        <strain evidence="3">cv. Menghai</strain>
        <tissue evidence="2">Leaf</tissue>
    </source>
</reference>
<feature type="region of interest" description="Disordered" evidence="1">
    <location>
        <begin position="1"/>
        <end position="30"/>
    </location>
</feature>
<gene>
    <name evidence="2" type="ORF">E2562_002047</name>
</gene>
<sequence length="67" mass="7085">MAPRKQKSPEPGAMSDHGSSPSRPPPPPRLLRCPNCLGHRAAFAAPCLHLTIHATGKAVPPPLFCVL</sequence>